<proteinExistence type="predicted"/>
<dbReference type="EMBL" id="UINC01051023">
    <property type="protein sequence ID" value="SVB64682.1"/>
    <property type="molecule type" value="Genomic_DNA"/>
</dbReference>
<name>A0A382FPY3_9ZZZZ</name>
<dbReference type="AlphaFoldDB" id="A0A382FPY3"/>
<sequence length="65" mass="7512">MTDIVDCNGGNHSWSFKPHHNRDSRQYGFEWEDSMDVFSAIEICGECGKQRTSKYAYVSSEEESE</sequence>
<protein>
    <submittedName>
        <fullName evidence="1">Uncharacterized protein</fullName>
    </submittedName>
</protein>
<reference evidence="1" key="1">
    <citation type="submission" date="2018-05" db="EMBL/GenBank/DDBJ databases">
        <authorList>
            <person name="Lanie J.A."/>
            <person name="Ng W.-L."/>
            <person name="Kazmierczak K.M."/>
            <person name="Andrzejewski T.M."/>
            <person name="Davidsen T.M."/>
            <person name="Wayne K.J."/>
            <person name="Tettelin H."/>
            <person name="Glass J.I."/>
            <person name="Rusch D."/>
            <person name="Podicherti R."/>
            <person name="Tsui H.-C.T."/>
            <person name="Winkler M.E."/>
        </authorList>
    </citation>
    <scope>NUCLEOTIDE SEQUENCE</scope>
</reference>
<accession>A0A382FPY3</accession>
<organism evidence="1">
    <name type="scientific">marine metagenome</name>
    <dbReference type="NCBI Taxonomy" id="408172"/>
    <lineage>
        <taxon>unclassified sequences</taxon>
        <taxon>metagenomes</taxon>
        <taxon>ecological metagenomes</taxon>
    </lineage>
</organism>
<gene>
    <name evidence="1" type="ORF">METZ01_LOCUS217536</name>
</gene>
<evidence type="ECO:0000313" key="1">
    <source>
        <dbReference type="EMBL" id="SVB64682.1"/>
    </source>
</evidence>